<feature type="region of interest" description="Disordered" evidence="8">
    <location>
        <begin position="966"/>
        <end position="1017"/>
    </location>
</feature>
<dbReference type="PROSITE" id="PS01007">
    <property type="entry name" value="TRANSPOSASE_MUTATOR"/>
    <property type="match status" value="1"/>
</dbReference>
<dbReference type="GO" id="GO:0004803">
    <property type="term" value="F:transposase activity"/>
    <property type="evidence" value="ECO:0007669"/>
    <property type="project" value="InterPro"/>
</dbReference>
<dbReference type="Pfam" id="PF08731">
    <property type="entry name" value="AFT"/>
    <property type="match status" value="1"/>
</dbReference>
<dbReference type="SMART" id="SM00575">
    <property type="entry name" value="ZnF_PMZ"/>
    <property type="match status" value="1"/>
</dbReference>
<organism evidence="10 11">
    <name type="scientific">Lactuca sativa</name>
    <name type="common">Garden lettuce</name>
    <dbReference type="NCBI Taxonomy" id="4236"/>
    <lineage>
        <taxon>Eukaryota</taxon>
        <taxon>Viridiplantae</taxon>
        <taxon>Streptophyta</taxon>
        <taxon>Embryophyta</taxon>
        <taxon>Tracheophyta</taxon>
        <taxon>Spermatophyta</taxon>
        <taxon>Magnoliopsida</taxon>
        <taxon>eudicotyledons</taxon>
        <taxon>Gunneridae</taxon>
        <taxon>Pentapetalae</taxon>
        <taxon>asterids</taxon>
        <taxon>campanulids</taxon>
        <taxon>Asterales</taxon>
        <taxon>Asteraceae</taxon>
        <taxon>Cichorioideae</taxon>
        <taxon>Cichorieae</taxon>
        <taxon>Lactucinae</taxon>
        <taxon>Lactuca</taxon>
    </lineage>
</organism>
<evidence type="ECO:0000313" key="10">
    <source>
        <dbReference type="EMBL" id="KAJ0199807.1"/>
    </source>
</evidence>
<keyword evidence="6" id="KW-0233">DNA recombination</keyword>
<dbReference type="InterPro" id="IPR018289">
    <property type="entry name" value="MULE_transposase_dom"/>
</dbReference>
<dbReference type="PANTHER" id="PTHR31973:SF190">
    <property type="entry name" value="MULE TRANSPOSASE DOMAIN-CONTAINING PROTEIN"/>
    <property type="match status" value="1"/>
</dbReference>
<dbReference type="Pfam" id="PF10551">
    <property type="entry name" value="MULE"/>
    <property type="match status" value="1"/>
</dbReference>
<evidence type="ECO:0000256" key="5">
    <source>
        <dbReference type="ARBA" id="ARBA00023125"/>
    </source>
</evidence>
<evidence type="ECO:0000256" key="4">
    <source>
        <dbReference type="ARBA" id="ARBA00022833"/>
    </source>
</evidence>
<dbReference type="AlphaFoldDB" id="A0A9R1V441"/>
<feature type="compositionally biased region" description="Acidic residues" evidence="8">
    <location>
        <begin position="247"/>
        <end position="262"/>
    </location>
</feature>
<dbReference type="EMBL" id="NBSK02000006">
    <property type="protein sequence ID" value="KAJ0199807.1"/>
    <property type="molecule type" value="Genomic_DNA"/>
</dbReference>
<evidence type="ECO:0000259" key="9">
    <source>
        <dbReference type="PROSITE" id="PS50966"/>
    </source>
</evidence>
<feature type="compositionally biased region" description="Acidic residues" evidence="8">
    <location>
        <begin position="272"/>
        <end position="286"/>
    </location>
</feature>
<dbReference type="GO" id="GO:0006313">
    <property type="term" value="P:DNA transposition"/>
    <property type="evidence" value="ECO:0007669"/>
    <property type="project" value="InterPro"/>
</dbReference>
<dbReference type="Pfam" id="PF26130">
    <property type="entry name" value="PB1-like"/>
    <property type="match status" value="1"/>
</dbReference>
<sequence length="1100" mass="125265">MAHDFSFSDGHDNFFTLKIHHGGFFSKFPGRKYVEGRLAFYDFVDTDLFSVHDLNDMIREIGYSADDTMYYHYRIPNLDLDFGLKALGNDQDVISMTQFVPQNRVINVYVEHGSTRLHTYFMSPSKVVIEQLDDDPSPELNRIRPKKKGIGSCSKKLDMNVPLIESANQAQREDGVYDFSMSLVPFEPNKQDMINEFKDDSYFPVPEETDTMQEITVDINCQNHREMLDDFDPFSSDGYQNIGEFEREVEAEEEQDEEDEEGHAEVSKDDSEEHTEEDDDSDYIVDPEAILDDWEVDMREFHSCVDEVEWFGQGPNIELDLNQDDDLGVINNDEFESAGYEEDLRKRMLKKLNKKVPCSSRVVHVTPFFVGQAFKTKKDIQAHVKMLSIKTRRGLYMAKNEKLRVRVKCKGVVPDSTDGGPSTVSKATSKGKTVISQKESCPFAIQISRSTEEEQWLVKTVIDEHLCLQSRNVKACTSRYLASTILQKVDSNPRIPVTALQEELQMDLELSISRMKVFRAKSIAKEQLYGDYERQYNLLRDYCLELQTNNPGTTVKLEVCDEPNPDVQTRIFKRIYICLGALKLGFKSGKRELLGLDGCFLKGPHPGQILTAVGLDSNNGIYPLAYAIVEAETTSSWTWFLECLGDDLDLDASCNFTFVSDRQKGIIPAIAKVFPNAEHRWCMRHIHENMKLQWRGEEFRDHLWRCATHTTIRHFERSMDEFKDFNAEAHEWLSKIPPVHWARSHFSGRAHSDCLLNNLCEVFNSKLEHGRDKPIITCLEYIRVYLMKRHCIVQKEIDKCKSLLTPTATTILDTIKTAASKYRALFCGSGKYQVTGMMFDQYVVNLKEGTCSCRYWEITGIVCRHGVCAIWEHIQNGEKAQQPEYWVHPCYKLETWRAMYCNKIDPINGRSMWPKSRCPTTLIPPTHHTQVGTPKKKRRRAIDEASNQSKNLSRKFLTVTCSKCHNKGHNSRTCKGQGGSSQRAAGGSSQGGVGGSSKDAFGVTSQGSVGGSSEDFMGGLRAKKIDKGKKASRITSTALWHIGSSTHPRNGQLRPFRAQDQNRLPGLRSVQDVTLTATLPHVQITILAREESFDLSEMLA</sequence>
<dbReference type="Proteomes" id="UP000235145">
    <property type="component" value="Unassembled WGS sequence"/>
</dbReference>
<evidence type="ECO:0000256" key="2">
    <source>
        <dbReference type="ARBA" id="ARBA00022723"/>
    </source>
</evidence>
<dbReference type="GO" id="GO:0000981">
    <property type="term" value="F:DNA-binding transcription factor activity, RNA polymerase II-specific"/>
    <property type="evidence" value="ECO:0007669"/>
    <property type="project" value="InterPro"/>
</dbReference>
<keyword evidence="2" id="KW-0479">Metal-binding</keyword>
<evidence type="ECO:0000256" key="6">
    <source>
        <dbReference type="ARBA" id="ARBA00023172"/>
    </source>
</evidence>
<keyword evidence="3 7" id="KW-0863">Zinc-finger</keyword>
<name>A0A9R1V441_LACSA</name>
<dbReference type="InterPro" id="IPR058594">
    <property type="entry name" value="PB1-like_dom_pln"/>
</dbReference>
<feature type="region of interest" description="Disordered" evidence="8">
    <location>
        <begin position="923"/>
        <end position="947"/>
    </location>
</feature>
<dbReference type="PANTHER" id="PTHR31973">
    <property type="entry name" value="POLYPROTEIN, PUTATIVE-RELATED"/>
    <property type="match status" value="1"/>
</dbReference>
<dbReference type="PROSITE" id="PS50966">
    <property type="entry name" value="ZF_SWIM"/>
    <property type="match status" value="1"/>
</dbReference>
<evidence type="ECO:0000256" key="3">
    <source>
        <dbReference type="ARBA" id="ARBA00022771"/>
    </source>
</evidence>
<feature type="compositionally biased region" description="Low complexity" evidence="8">
    <location>
        <begin position="1002"/>
        <end position="1013"/>
    </location>
</feature>
<feature type="domain" description="SWIM-type" evidence="9">
    <location>
        <begin position="842"/>
        <end position="874"/>
    </location>
</feature>
<dbReference type="InterPro" id="IPR006564">
    <property type="entry name" value="Znf_PMZ"/>
</dbReference>
<dbReference type="GO" id="GO:0003677">
    <property type="term" value="F:DNA binding"/>
    <property type="evidence" value="ECO:0007669"/>
    <property type="project" value="UniProtKB-KW"/>
</dbReference>
<dbReference type="GO" id="GO:0045944">
    <property type="term" value="P:positive regulation of transcription by RNA polymerase II"/>
    <property type="evidence" value="ECO:0007669"/>
    <property type="project" value="InterPro"/>
</dbReference>
<keyword evidence="5" id="KW-0238">DNA-binding</keyword>
<proteinExistence type="predicted"/>
<evidence type="ECO:0000256" key="7">
    <source>
        <dbReference type="PROSITE-ProRule" id="PRU00325"/>
    </source>
</evidence>
<dbReference type="InterPro" id="IPR001207">
    <property type="entry name" value="Transposase_mutator"/>
</dbReference>
<keyword evidence="1" id="KW-0815">Transposition</keyword>
<dbReference type="InterPro" id="IPR014842">
    <property type="entry name" value="AFT"/>
</dbReference>
<reference evidence="10 11" key="1">
    <citation type="journal article" date="2017" name="Nat. Commun.">
        <title>Genome assembly with in vitro proximity ligation data and whole-genome triplication in lettuce.</title>
        <authorList>
            <person name="Reyes-Chin-Wo S."/>
            <person name="Wang Z."/>
            <person name="Yang X."/>
            <person name="Kozik A."/>
            <person name="Arikit S."/>
            <person name="Song C."/>
            <person name="Xia L."/>
            <person name="Froenicke L."/>
            <person name="Lavelle D.O."/>
            <person name="Truco M.J."/>
            <person name="Xia R."/>
            <person name="Zhu S."/>
            <person name="Xu C."/>
            <person name="Xu H."/>
            <person name="Xu X."/>
            <person name="Cox K."/>
            <person name="Korf I."/>
            <person name="Meyers B.C."/>
            <person name="Michelmore R.W."/>
        </authorList>
    </citation>
    <scope>NUCLEOTIDE SEQUENCE [LARGE SCALE GENOMIC DNA]</scope>
    <source>
        <strain evidence="11">cv. Salinas</strain>
        <tissue evidence="10">Seedlings</tissue>
    </source>
</reference>
<dbReference type="GO" id="GO:0008270">
    <property type="term" value="F:zinc ion binding"/>
    <property type="evidence" value="ECO:0007669"/>
    <property type="project" value="UniProtKB-KW"/>
</dbReference>
<keyword evidence="4" id="KW-0862">Zinc</keyword>
<evidence type="ECO:0000313" key="11">
    <source>
        <dbReference type="Proteomes" id="UP000235145"/>
    </source>
</evidence>
<comment type="caution">
    <text evidence="10">The sequence shown here is derived from an EMBL/GenBank/DDBJ whole genome shotgun (WGS) entry which is preliminary data.</text>
</comment>
<dbReference type="InterPro" id="IPR007527">
    <property type="entry name" value="Znf_SWIM"/>
</dbReference>
<accession>A0A9R1V441</accession>
<evidence type="ECO:0000256" key="1">
    <source>
        <dbReference type="ARBA" id="ARBA00022578"/>
    </source>
</evidence>
<feature type="region of interest" description="Disordered" evidence="8">
    <location>
        <begin position="247"/>
        <end position="286"/>
    </location>
</feature>
<keyword evidence="11" id="KW-1185">Reference proteome</keyword>
<evidence type="ECO:0000256" key="8">
    <source>
        <dbReference type="SAM" id="MobiDB-lite"/>
    </source>
</evidence>
<dbReference type="Pfam" id="PF04434">
    <property type="entry name" value="SWIM"/>
    <property type="match status" value="1"/>
</dbReference>
<dbReference type="GO" id="GO:0010106">
    <property type="term" value="P:cellular response to iron ion starvation"/>
    <property type="evidence" value="ECO:0007669"/>
    <property type="project" value="InterPro"/>
</dbReference>
<protein>
    <recommendedName>
        <fullName evidence="9">SWIM-type domain-containing protein</fullName>
    </recommendedName>
</protein>
<gene>
    <name evidence="10" type="ORF">LSAT_V11C600319290</name>
</gene>